<keyword evidence="4" id="KW-1185">Reference proteome</keyword>
<sequence>MEQNQKSNVPAARINELQQQVAEVIAVMSDNADRIMKRDEQLVDINLKTAALKKSSEDFKKTARRVQWNMCLKNLKWTIILTVFVVLLVVLIIILILNSAGVF</sequence>
<feature type="domain" description="V-SNARE coiled-coil homology" evidence="3">
    <location>
        <begin position="13"/>
        <end position="73"/>
    </location>
</feature>
<dbReference type="CDD" id="cd15843">
    <property type="entry name" value="R-SNARE"/>
    <property type="match status" value="1"/>
</dbReference>
<dbReference type="AlphaFoldDB" id="A0A914DX19"/>
<evidence type="ECO:0000259" key="3">
    <source>
        <dbReference type="PROSITE" id="PS50892"/>
    </source>
</evidence>
<evidence type="ECO:0000256" key="2">
    <source>
        <dbReference type="SAM" id="Phobius"/>
    </source>
</evidence>
<dbReference type="PRINTS" id="PR00219">
    <property type="entry name" value="SYNAPTOBREVN"/>
</dbReference>
<dbReference type="WBParaSite" id="ACRNAN_scaffold437.g12285.t1">
    <property type="protein sequence ID" value="ACRNAN_scaffold437.g12285.t1"/>
    <property type="gene ID" value="ACRNAN_scaffold437.g12285"/>
</dbReference>
<dbReference type="GO" id="GO:0016192">
    <property type="term" value="P:vesicle-mediated transport"/>
    <property type="evidence" value="ECO:0007669"/>
    <property type="project" value="InterPro"/>
</dbReference>
<reference evidence="5" key="1">
    <citation type="submission" date="2022-11" db="UniProtKB">
        <authorList>
            <consortium name="WormBaseParasite"/>
        </authorList>
    </citation>
    <scope>IDENTIFICATION</scope>
</reference>
<feature type="transmembrane region" description="Helical" evidence="2">
    <location>
        <begin position="77"/>
        <end position="97"/>
    </location>
</feature>
<keyword evidence="2" id="KW-1133">Transmembrane helix</keyword>
<dbReference type="Pfam" id="PF00957">
    <property type="entry name" value="Synaptobrevin"/>
    <property type="match status" value="1"/>
</dbReference>
<name>A0A914DX19_9BILA</name>
<keyword evidence="2" id="KW-0812">Transmembrane</keyword>
<dbReference type="Proteomes" id="UP000887540">
    <property type="component" value="Unplaced"/>
</dbReference>
<dbReference type="GO" id="GO:0016020">
    <property type="term" value="C:membrane"/>
    <property type="evidence" value="ECO:0007669"/>
    <property type="project" value="InterPro"/>
</dbReference>
<organism evidence="4 5">
    <name type="scientific">Acrobeloides nanus</name>
    <dbReference type="NCBI Taxonomy" id="290746"/>
    <lineage>
        <taxon>Eukaryota</taxon>
        <taxon>Metazoa</taxon>
        <taxon>Ecdysozoa</taxon>
        <taxon>Nematoda</taxon>
        <taxon>Chromadorea</taxon>
        <taxon>Rhabditida</taxon>
        <taxon>Tylenchina</taxon>
        <taxon>Cephalobomorpha</taxon>
        <taxon>Cephaloboidea</taxon>
        <taxon>Cephalobidae</taxon>
        <taxon>Acrobeloides</taxon>
    </lineage>
</organism>
<dbReference type="PROSITE" id="PS50892">
    <property type="entry name" value="V_SNARE"/>
    <property type="match status" value="1"/>
</dbReference>
<dbReference type="InterPro" id="IPR042855">
    <property type="entry name" value="V_SNARE_CC"/>
</dbReference>
<dbReference type="InterPro" id="IPR016444">
    <property type="entry name" value="Synaptobrevin/VAMP"/>
</dbReference>
<evidence type="ECO:0000313" key="4">
    <source>
        <dbReference type="Proteomes" id="UP000887540"/>
    </source>
</evidence>
<evidence type="ECO:0000313" key="5">
    <source>
        <dbReference type="WBParaSite" id="ACRNAN_scaffold437.g12285.t1"/>
    </source>
</evidence>
<dbReference type="SUPFAM" id="SSF58038">
    <property type="entry name" value="SNARE fusion complex"/>
    <property type="match status" value="1"/>
</dbReference>
<dbReference type="Gene3D" id="1.20.5.110">
    <property type="match status" value="1"/>
</dbReference>
<dbReference type="InterPro" id="IPR001388">
    <property type="entry name" value="Synaptobrevin-like"/>
</dbReference>
<dbReference type="PANTHER" id="PTHR45701">
    <property type="entry name" value="SYNAPTOBREVIN FAMILY MEMBER"/>
    <property type="match status" value="1"/>
</dbReference>
<proteinExistence type="predicted"/>
<keyword evidence="2" id="KW-0472">Membrane</keyword>
<protein>
    <submittedName>
        <fullName evidence="5">V-SNARE coiled-coil homology domain-containing protein</fullName>
    </submittedName>
</protein>
<accession>A0A914DX19</accession>
<evidence type="ECO:0000256" key="1">
    <source>
        <dbReference type="PROSITE-ProRule" id="PRU00290"/>
    </source>
</evidence>
<keyword evidence="1" id="KW-0175">Coiled coil</keyword>